<dbReference type="SMART" id="SM00547">
    <property type="entry name" value="ZnF_RBZ"/>
    <property type="match status" value="1"/>
</dbReference>
<comment type="caution">
    <text evidence="6">The sequence shown here is derived from an EMBL/GenBank/DDBJ whole genome shotgun (WGS) entry which is preliminary data.</text>
</comment>
<dbReference type="OrthoDB" id="1878647at2759"/>
<dbReference type="PANTHER" id="PTHR34222">
    <property type="entry name" value="GAG_PRE-INTEGRS DOMAIN-CONTAINING PROTEIN"/>
    <property type="match status" value="1"/>
</dbReference>
<proteinExistence type="predicted"/>
<keyword evidence="2" id="KW-0863">Zinc-finger</keyword>
<dbReference type="AlphaFoldDB" id="A0A843X3V4"/>
<name>A0A843X3V4_COLES</name>
<evidence type="ECO:0000256" key="1">
    <source>
        <dbReference type="ARBA" id="ARBA00022723"/>
    </source>
</evidence>
<dbReference type="SUPFAM" id="SSF90209">
    <property type="entry name" value="Ran binding protein zinc finger-like"/>
    <property type="match status" value="1"/>
</dbReference>
<dbReference type="PANTHER" id="PTHR34222:SF79">
    <property type="entry name" value="RETROVIRUS-RELATED POL POLYPROTEIN FROM TRANSPOSON TNT 1-94"/>
    <property type="match status" value="1"/>
</dbReference>
<accession>A0A843X3V4</accession>
<keyword evidence="7" id="KW-1185">Reference proteome</keyword>
<keyword evidence="3" id="KW-0862">Zinc</keyword>
<dbReference type="InterPro" id="IPR036443">
    <property type="entry name" value="Znf_RanBP2_sf"/>
</dbReference>
<dbReference type="InterPro" id="IPR001876">
    <property type="entry name" value="Znf_RanBP2"/>
</dbReference>
<evidence type="ECO:0000313" key="7">
    <source>
        <dbReference type="Proteomes" id="UP000652761"/>
    </source>
</evidence>
<evidence type="ECO:0000256" key="3">
    <source>
        <dbReference type="ARBA" id="ARBA00022833"/>
    </source>
</evidence>
<dbReference type="EMBL" id="NMUH01004658">
    <property type="protein sequence ID" value="MQM10380.1"/>
    <property type="molecule type" value="Genomic_DNA"/>
</dbReference>
<feature type="region of interest" description="Disordered" evidence="4">
    <location>
        <begin position="203"/>
        <end position="226"/>
    </location>
</feature>
<dbReference type="Gene3D" id="4.10.1060.10">
    <property type="entry name" value="Zinc finger, RanBP2-type"/>
    <property type="match status" value="1"/>
</dbReference>
<protein>
    <recommendedName>
        <fullName evidence="5">RanBP2-type domain-containing protein</fullName>
    </recommendedName>
</protein>
<dbReference type="Proteomes" id="UP000652761">
    <property type="component" value="Unassembled WGS sequence"/>
</dbReference>
<dbReference type="GO" id="GO:0008270">
    <property type="term" value="F:zinc ion binding"/>
    <property type="evidence" value="ECO:0007669"/>
    <property type="project" value="UniProtKB-KW"/>
</dbReference>
<sequence length="502" mass="56127">MRNCTRSRPTENNALGARSLQAPPAYASGGYMGSDASSSTYLGARTCSPCPFNGSPLLPYDAQFSGVSGYNYNYGNRLSVGGPHGALHMSGLPPYSGGSMLGTGGMYNVPSLIDQYGRVMPMGSGVMESKSEIPTSSKLEVPEGSWICEKCNNINYPFRTKCNRKNCDAERPAETNKGTEITSEDDRVLEQFGYISQYDSSRMLTEEQSETGHKDSTFARSSSLDPNGSCYEPADRQVISWLLNSIHHSLNQGLLFLNNAKEMWNKIEKVSKRNHVARIFELREEIRLCNQGEMSFTQYYASLCKLWEELMFYRPMPSCCPKGALDQRKRAEEDRILDLLSGLNAKHSYIKDQILRRTTLPSLCEVYLMLLNEEHPDKQYDCLMHPSMIDSDWSRPDAASQSQVRECCTCQCAFHGDFSISGGSEEQKCAHCEQLGHQEDIRGHLCCHPPYYPSTNAKSRVAEESDCTQDSCVSIKTAESPSLQSDTRIDDIECMLQHLNCI</sequence>
<evidence type="ECO:0000259" key="5">
    <source>
        <dbReference type="SMART" id="SM00547"/>
    </source>
</evidence>
<evidence type="ECO:0000313" key="6">
    <source>
        <dbReference type="EMBL" id="MQM10380.1"/>
    </source>
</evidence>
<organism evidence="6 7">
    <name type="scientific">Colocasia esculenta</name>
    <name type="common">Wild taro</name>
    <name type="synonym">Arum esculentum</name>
    <dbReference type="NCBI Taxonomy" id="4460"/>
    <lineage>
        <taxon>Eukaryota</taxon>
        <taxon>Viridiplantae</taxon>
        <taxon>Streptophyta</taxon>
        <taxon>Embryophyta</taxon>
        <taxon>Tracheophyta</taxon>
        <taxon>Spermatophyta</taxon>
        <taxon>Magnoliopsida</taxon>
        <taxon>Liliopsida</taxon>
        <taxon>Araceae</taxon>
        <taxon>Aroideae</taxon>
        <taxon>Colocasieae</taxon>
        <taxon>Colocasia</taxon>
    </lineage>
</organism>
<evidence type="ECO:0000256" key="2">
    <source>
        <dbReference type="ARBA" id="ARBA00022771"/>
    </source>
</evidence>
<evidence type="ECO:0000256" key="4">
    <source>
        <dbReference type="SAM" id="MobiDB-lite"/>
    </source>
</evidence>
<gene>
    <name evidence="6" type="ORF">Taro_043272</name>
</gene>
<feature type="domain" description="RanBP2-type" evidence="5">
    <location>
        <begin position="144"/>
        <end position="170"/>
    </location>
</feature>
<keyword evidence="1" id="KW-0479">Metal-binding</keyword>
<reference evidence="6" key="1">
    <citation type="submission" date="2017-07" db="EMBL/GenBank/DDBJ databases">
        <title>Taro Niue Genome Assembly and Annotation.</title>
        <authorList>
            <person name="Atibalentja N."/>
            <person name="Keating K."/>
            <person name="Fields C.J."/>
        </authorList>
    </citation>
    <scope>NUCLEOTIDE SEQUENCE</scope>
    <source>
        <strain evidence="6">Niue_2</strain>
        <tissue evidence="6">Leaf</tissue>
    </source>
</reference>